<accession>A0AA36II20</accession>
<proteinExistence type="predicted"/>
<dbReference type="PANTHER" id="PTHR46347">
    <property type="entry name" value="RING/FYVE/PHD ZINC FINGER SUPERFAMILY PROTEIN"/>
    <property type="match status" value="1"/>
</dbReference>
<dbReference type="AlphaFoldDB" id="A0AA36II20"/>
<dbReference type="Pfam" id="PF12906">
    <property type="entry name" value="RINGv"/>
    <property type="match status" value="1"/>
</dbReference>
<evidence type="ECO:0000256" key="1">
    <source>
        <dbReference type="ARBA" id="ARBA00022723"/>
    </source>
</evidence>
<evidence type="ECO:0000256" key="3">
    <source>
        <dbReference type="ARBA" id="ARBA00022833"/>
    </source>
</evidence>
<feature type="domain" description="RING-CH-type" evidence="4">
    <location>
        <begin position="59"/>
        <end position="120"/>
    </location>
</feature>
<gene>
    <name evidence="5" type="ORF">EVOR1521_LOCUS14111</name>
</gene>
<keyword evidence="6" id="KW-1185">Reference proteome</keyword>
<dbReference type="InterPro" id="IPR011990">
    <property type="entry name" value="TPR-like_helical_dom_sf"/>
</dbReference>
<organism evidence="5 6">
    <name type="scientific">Effrenium voratum</name>
    <dbReference type="NCBI Taxonomy" id="2562239"/>
    <lineage>
        <taxon>Eukaryota</taxon>
        <taxon>Sar</taxon>
        <taxon>Alveolata</taxon>
        <taxon>Dinophyceae</taxon>
        <taxon>Suessiales</taxon>
        <taxon>Symbiodiniaceae</taxon>
        <taxon>Effrenium</taxon>
    </lineage>
</organism>
<evidence type="ECO:0000256" key="2">
    <source>
        <dbReference type="ARBA" id="ARBA00022771"/>
    </source>
</evidence>
<dbReference type="SUPFAM" id="SSF57850">
    <property type="entry name" value="RING/U-box"/>
    <property type="match status" value="1"/>
</dbReference>
<dbReference type="Gene3D" id="1.25.40.10">
    <property type="entry name" value="Tetratricopeptide repeat domain"/>
    <property type="match status" value="1"/>
</dbReference>
<dbReference type="InterPro" id="IPR011016">
    <property type="entry name" value="Znf_RING-CH"/>
</dbReference>
<sequence>MSSTCCLPCAGLAKLCRAWRRAWLGCDHANASPGQPSEWSSSALTQVSSAIPELTADAPQVPPGQTCRICLEEGGELLSPCVCRGSAKYVHVDCIEAAFRARGLLLDLACPTCKHHYEGPAAVRLGTVALSELQTRYGEEHAVVGAALHNLGVAYGLCGNALKEREHLEKALEIQEREFGPDHCDVATTLSNLGNA</sequence>
<protein>
    <recommendedName>
        <fullName evidence="4">RING-CH-type domain-containing protein</fullName>
    </recommendedName>
</protein>
<reference evidence="5" key="1">
    <citation type="submission" date="2023-08" db="EMBL/GenBank/DDBJ databases">
        <authorList>
            <person name="Chen Y."/>
            <person name="Shah S."/>
            <person name="Dougan E. K."/>
            <person name="Thang M."/>
            <person name="Chan C."/>
        </authorList>
    </citation>
    <scope>NUCLEOTIDE SEQUENCE</scope>
</reference>
<dbReference type="SMART" id="SM00744">
    <property type="entry name" value="RINGv"/>
    <property type="match status" value="1"/>
</dbReference>
<comment type="caution">
    <text evidence="5">The sequence shown here is derived from an EMBL/GenBank/DDBJ whole genome shotgun (WGS) entry which is preliminary data.</text>
</comment>
<evidence type="ECO:0000259" key="4">
    <source>
        <dbReference type="PROSITE" id="PS51292"/>
    </source>
</evidence>
<dbReference type="EMBL" id="CAUJNA010001647">
    <property type="protein sequence ID" value="CAJ1388181.1"/>
    <property type="molecule type" value="Genomic_DNA"/>
</dbReference>
<dbReference type="Gene3D" id="3.30.40.10">
    <property type="entry name" value="Zinc/RING finger domain, C3HC4 (zinc finger)"/>
    <property type="match status" value="1"/>
</dbReference>
<evidence type="ECO:0000313" key="6">
    <source>
        <dbReference type="Proteomes" id="UP001178507"/>
    </source>
</evidence>
<evidence type="ECO:0000313" key="5">
    <source>
        <dbReference type="EMBL" id="CAJ1388181.1"/>
    </source>
</evidence>
<keyword evidence="2" id="KW-0863">Zinc-finger</keyword>
<dbReference type="GO" id="GO:0008270">
    <property type="term" value="F:zinc ion binding"/>
    <property type="evidence" value="ECO:0007669"/>
    <property type="project" value="UniProtKB-KW"/>
</dbReference>
<dbReference type="CDD" id="cd16495">
    <property type="entry name" value="RING_CH-C4HC3_MARCH"/>
    <property type="match status" value="1"/>
</dbReference>
<keyword evidence="3" id="KW-0862">Zinc</keyword>
<name>A0AA36II20_9DINO</name>
<feature type="non-terminal residue" evidence="5">
    <location>
        <position position="196"/>
    </location>
</feature>
<dbReference type="Proteomes" id="UP001178507">
    <property type="component" value="Unassembled WGS sequence"/>
</dbReference>
<dbReference type="PROSITE" id="PS51292">
    <property type="entry name" value="ZF_RING_CH"/>
    <property type="match status" value="1"/>
</dbReference>
<keyword evidence="1" id="KW-0479">Metal-binding</keyword>
<dbReference type="SUPFAM" id="SSF48452">
    <property type="entry name" value="TPR-like"/>
    <property type="match status" value="1"/>
</dbReference>
<dbReference type="PANTHER" id="PTHR46347:SF1">
    <property type="entry name" value="RING_FYVE_PHD ZINC FINGER SUPERFAMILY PROTEIN"/>
    <property type="match status" value="1"/>
</dbReference>
<dbReference type="Pfam" id="PF13424">
    <property type="entry name" value="TPR_12"/>
    <property type="match status" value="1"/>
</dbReference>
<dbReference type="InterPro" id="IPR013083">
    <property type="entry name" value="Znf_RING/FYVE/PHD"/>
</dbReference>